<dbReference type="KEGG" id="kyr:CVV65_07405"/>
<dbReference type="PANTHER" id="PTHR11085:SF10">
    <property type="entry name" value="NAD-DEPENDENT PROTEIN DEACYLASE SIRTUIN-5, MITOCHONDRIAL-RELATED"/>
    <property type="match status" value="1"/>
</dbReference>
<feature type="active site" description="Proton acceptor" evidence="4">
    <location>
        <position position="140"/>
    </location>
</feature>
<proteinExistence type="predicted"/>
<accession>A0A2K8N616</accession>
<dbReference type="PROSITE" id="PS50305">
    <property type="entry name" value="SIRTUIN"/>
    <property type="match status" value="1"/>
</dbReference>
<dbReference type="Pfam" id="PF02146">
    <property type="entry name" value="SIR2"/>
    <property type="match status" value="1"/>
</dbReference>
<dbReference type="InterPro" id="IPR050134">
    <property type="entry name" value="NAD-dep_sirtuin_deacylases"/>
</dbReference>
<dbReference type="InterPro" id="IPR026590">
    <property type="entry name" value="Ssirtuin_cat_dom"/>
</dbReference>
<dbReference type="InterPro" id="IPR003000">
    <property type="entry name" value="Sirtuin"/>
</dbReference>
<evidence type="ECO:0000259" key="5">
    <source>
        <dbReference type="PROSITE" id="PS50305"/>
    </source>
</evidence>
<feature type="binding site" evidence="4">
    <location>
        <position position="148"/>
    </location>
    <ligand>
        <name>Zn(2+)</name>
        <dbReference type="ChEBI" id="CHEBI:29105"/>
    </ligand>
</feature>
<protein>
    <recommendedName>
        <fullName evidence="1">protein acetyllysine N-acetyltransferase</fullName>
        <ecNumber evidence="1">2.3.1.286</ecNumber>
    </recommendedName>
</protein>
<feature type="binding site" evidence="4">
    <location>
        <position position="171"/>
    </location>
    <ligand>
        <name>Zn(2+)</name>
        <dbReference type="ChEBI" id="CHEBI:29105"/>
    </ligand>
</feature>
<evidence type="ECO:0000256" key="1">
    <source>
        <dbReference type="ARBA" id="ARBA00012928"/>
    </source>
</evidence>
<dbReference type="Gene3D" id="3.40.50.1220">
    <property type="entry name" value="TPP-binding domain"/>
    <property type="match status" value="1"/>
</dbReference>
<dbReference type="GO" id="GO:0070403">
    <property type="term" value="F:NAD+ binding"/>
    <property type="evidence" value="ECO:0007669"/>
    <property type="project" value="InterPro"/>
</dbReference>
<dbReference type="SUPFAM" id="SSF52467">
    <property type="entry name" value="DHS-like NAD/FAD-binding domain"/>
    <property type="match status" value="1"/>
</dbReference>
<keyword evidence="2" id="KW-0808">Transferase</keyword>
<dbReference type="EC" id="2.3.1.286" evidence="1"/>
<evidence type="ECO:0000256" key="2">
    <source>
        <dbReference type="ARBA" id="ARBA00022679"/>
    </source>
</evidence>
<organism evidence="6 7">
    <name type="scientific">Kyrpidia spormannii</name>
    <dbReference type="NCBI Taxonomy" id="2055160"/>
    <lineage>
        <taxon>Bacteria</taxon>
        <taxon>Bacillati</taxon>
        <taxon>Bacillota</taxon>
        <taxon>Bacilli</taxon>
        <taxon>Bacillales</taxon>
        <taxon>Alicyclobacillaceae</taxon>
        <taxon>Kyrpidia</taxon>
    </lineage>
</organism>
<keyword evidence="7" id="KW-1185">Reference proteome</keyword>
<reference evidence="7" key="1">
    <citation type="submission" date="2017-11" db="EMBL/GenBank/DDBJ databases">
        <title>Complete Genome Sequence of Kyrpidia sp. Strain EA-1, a thermophilic, hydrogen-oxidizing Bacterium, isolated from the Azores.</title>
        <authorList>
            <person name="Reiner J.E."/>
            <person name="Lapp C.J."/>
            <person name="Bunk B."/>
            <person name="Gescher J."/>
        </authorList>
    </citation>
    <scope>NUCLEOTIDE SEQUENCE [LARGE SCALE GENOMIC DNA]</scope>
    <source>
        <strain evidence="7">EA-1</strain>
    </source>
</reference>
<dbReference type="Proteomes" id="UP000231932">
    <property type="component" value="Chromosome"/>
</dbReference>
<evidence type="ECO:0000313" key="7">
    <source>
        <dbReference type="Proteomes" id="UP000231932"/>
    </source>
</evidence>
<dbReference type="InterPro" id="IPR026591">
    <property type="entry name" value="Sirtuin_cat_small_dom_sf"/>
</dbReference>
<sequence length="246" mass="27282">MSAWNGPGVGKRILKEGLGVAVGEQVAKEDRQDLEFWGRLWCNARRPLVLSGAGISVASGLPTVGQRWNGIPLRTLFTRRRFESRPKEFFDCYRDWLWNWGRAEPNPAHRALAAWGGRVVTLNVDGLHRKAGSSGCVELHGRLFELACRQCGLILEARLAFREDVPRCPGCNSLLAPNMVFVGEPVRHFATVMDWVGDADLLVAIGTRLDVSPINQIPLAAHRKGIPLVRINRRAEVLVPILVGRA</sequence>
<evidence type="ECO:0000256" key="4">
    <source>
        <dbReference type="PROSITE-ProRule" id="PRU00236"/>
    </source>
</evidence>
<gene>
    <name evidence="6" type="ORF">CVV65_07405</name>
</gene>
<dbReference type="InterPro" id="IPR029035">
    <property type="entry name" value="DHS-like_NAD/FAD-binding_dom"/>
</dbReference>
<dbReference type="AlphaFoldDB" id="A0A2K8N616"/>
<dbReference type="EMBL" id="CP024955">
    <property type="protein sequence ID" value="ATY84774.1"/>
    <property type="molecule type" value="Genomic_DNA"/>
</dbReference>
<feature type="domain" description="Deacetylase sirtuin-type" evidence="5">
    <location>
        <begin position="27"/>
        <end position="246"/>
    </location>
</feature>
<name>A0A2K8N616_9BACL</name>
<feature type="binding site" evidence="4">
    <location>
        <position position="151"/>
    </location>
    <ligand>
        <name>Zn(2+)</name>
        <dbReference type="ChEBI" id="CHEBI:29105"/>
    </ligand>
</feature>
<keyword evidence="3" id="KW-0520">NAD</keyword>
<keyword evidence="4" id="KW-0479">Metal-binding</keyword>
<evidence type="ECO:0000256" key="3">
    <source>
        <dbReference type="ARBA" id="ARBA00023027"/>
    </source>
</evidence>
<evidence type="ECO:0000313" key="6">
    <source>
        <dbReference type="EMBL" id="ATY84774.1"/>
    </source>
</evidence>
<dbReference type="GO" id="GO:0017136">
    <property type="term" value="F:histone deacetylase activity, NAD-dependent"/>
    <property type="evidence" value="ECO:0007669"/>
    <property type="project" value="TreeGrafter"/>
</dbReference>
<dbReference type="PANTHER" id="PTHR11085">
    <property type="entry name" value="NAD-DEPENDENT PROTEIN DEACYLASE SIRTUIN-5, MITOCHONDRIAL-RELATED"/>
    <property type="match status" value="1"/>
</dbReference>
<feature type="binding site" evidence="4">
    <location>
        <position position="168"/>
    </location>
    <ligand>
        <name>Zn(2+)</name>
        <dbReference type="ChEBI" id="CHEBI:29105"/>
    </ligand>
</feature>
<keyword evidence="4" id="KW-0862">Zinc</keyword>
<dbReference type="GO" id="GO:0046872">
    <property type="term" value="F:metal ion binding"/>
    <property type="evidence" value="ECO:0007669"/>
    <property type="project" value="UniProtKB-KW"/>
</dbReference>
<dbReference type="Gene3D" id="3.30.1600.10">
    <property type="entry name" value="SIR2/SIRT2 'Small Domain"/>
    <property type="match status" value="1"/>
</dbReference>